<dbReference type="InterPro" id="IPR036065">
    <property type="entry name" value="BolA-like_sf"/>
</dbReference>
<dbReference type="EMBL" id="BAAAGA010000004">
    <property type="protein sequence ID" value="GAA0621532.1"/>
    <property type="molecule type" value="Genomic_DNA"/>
</dbReference>
<name>A0ABP3S3J3_9CAUL</name>
<comment type="caution">
    <text evidence="2">The sequence shown here is derived from an EMBL/GenBank/DDBJ whole genome shotgun (WGS) entry which is preliminary data.</text>
</comment>
<sequence length="109" mass="11852">MDTNKDNPMPDGPIAAKIREKLTAALQPTRLELDDDSWRHAGHHHEGGMDAKPGGESHFNLVIVSAEFEGQGRVQRQRTVNGLLRDELAGPVHALSIKALTPSELEAQG</sequence>
<protein>
    <submittedName>
        <fullName evidence="2">BolA family transcriptional regulator</fullName>
    </submittedName>
</protein>
<keyword evidence="3" id="KW-1185">Reference proteome</keyword>
<gene>
    <name evidence="2" type="ORF">GCM10009422_16620</name>
</gene>
<evidence type="ECO:0000313" key="2">
    <source>
        <dbReference type="EMBL" id="GAA0621532.1"/>
    </source>
</evidence>
<evidence type="ECO:0000313" key="3">
    <source>
        <dbReference type="Proteomes" id="UP001501352"/>
    </source>
</evidence>
<accession>A0ABP3S3J3</accession>
<dbReference type="PIRSF" id="PIRSF003113">
    <property type="entry name" value="BolA"/>
    <property type="match status" value="1"/>
</dbReference>
<dbReference type="Pfam" id="PF01722">
    <property type="entry name" value="BolA"/>
    <property type="match status" value="1"/>
</dbReference>
<dbReference type="SUPFAM" id="SSF82657">
    <property type="entry name" value="BolA-like"/>
    <property type="match status" value="1"/>
</dbReference>
<proteinExistence type="inferred from homology"/>
<evidence type="ECO:0000256" key="1">
    <source>
        <dbReference type="RuleBase" id="RU003860"/>
    </source>
</evidence>
<dbReference type="InterPro" id="IPR002634">
    <property type="entry name" value="BolA"/>
</dbReference>
<organism evidence="2 3">
    <name type="scientific">Brevundimonas kwangchunensis</name>
    <dbReference type="NCBI Taxonomy" id="322163"/>
    <lineage>
        <taxon>Bacteria</taxon>
        <taxon>Pseudomonadati</taxon>
        <taxon>Pseudomonadota</taxon>
        <taxon>Alphaproteobacteria</taxon>
        <taxon>Caulobacterales</taxon>
        <taxon>Caulobacteraceae</taxon>
        <taxon>Brevundimonas</taxon>
    </lineage>
</organism>
<comment type="similarity">
    <text evidence="1">Belongs to the BolA/IbaG family.</text>
</comment>
<dbReference type="Gene3D" id="3.30.300.90">
    <property type="entry name" value="BolA-like"/>
    <property type="match status" value="1"/>
</dbReference>
<dbReference type="PANTHER" id="PTHR46230:SF7">
    <property type="entry name" value="BOLA-LIKE PROTEIN 1"/>
    <property type="match status" value="1"/>
</dbReference>
<reference evidence="3" key="1">
    <citation type="journal article" date="2019" name="Int. J. Syst. Evol. Microbiol.">
        <title>The Global Catalogue of Microorganisms (GCM) 10K type strain sequencing project: providing services to taxonomists for standard genome sequencing and annotation.</title>
        <authorList>
            <consortium name="The Broad Institute Genomics Platform"/>
            <consortium name="The Broad Institute Genome Sequencing Center for Infectious Disease"/>
            <person name="Wu L."/>
            <person name="Ma J."/>
        </authorList>
    </citation>
    <scope>NUCLEOTIDE SEQUENCE [LARGE SCALE GENOMIC DNA]</scope>
    <source>
        <strain evidence="3">JCM 12928</strain>
    </source>
</reference>
<dbReference type="Proteomes" id="UP001501352">
    <property type="component" value="Unassembled WGS sequence"/>
</dbReference>
<dbReference type="PANTHER" id="PTHR46230">
    <property type="match status" value="1"/>
</dbReference>